<proteinExistence type="predicted"/>
<evidence type="ECO:0000313" key="2">
    <source>
        <dbReference type="Proteomes" id="UP001055879"/>
    </source>
</evidence>
<organism evidence="1 2">
    <name type="scientific">Arctium lappa</name>
    <name type="common">Greater burdock</name>
    <name type="synonym">Lappa major</name>
    <dbReference type="NCBI Taxonomy" id="4217"/>
    <lineage>
        <taxon>Eukaryota</taxon>
        <taxon>Viridiplantae</taxon>
        <taxon>Streptophyta</taxon>
        <taxon>Embryophyta</taxon>
        <taxon>Tracheophyta</taxon>
        <taxon>Spermatophyta</taxon>
        <taxon>Magnoliopsida</taxon>
        <taxon>eudicotyledons</taxon>
        <taxon>Gunneridae</taxon>
        <taxon>Pentapetalae</taxon>
        <taxon>asterids</taxon>
        <taxon>campanulids</taxon>
        <taxon>Asterales</taxon>
        <taxon>Asteraceae</taxon>
        <taxon>Carduoideae</taxon>
        <taxon>Cardueae</taxon>
        <taxon>Arctiinae</taxon>
        <taxon>Arctium</taxon>
    </lineage>
</organism>
<comment type="caution">
    <text evidence="1">The sequence shown here is derived from an EMBL/GenBank/DDBJ whole genome shotgun (WGS) entry which is preliminary data.</text>
</comment>
<reference evidence="1 2" key="2">
    <citation type="journal article" date="2022" name="Mol. Ecol. Resour.">
        <title>The genomes of chicory, endive, great burdock and yacon provide insights into Asteraceae paleo-polyploidization history and plant inulin production.</title>
        <authorList>
            <person name="Fan W."/>
            <person name="Wang S."/>
            <person name="Wang H."/>
            <person name="Wang A."/>
            <person name="Jiang F."/>
            <person name="Liu H."/>
            <person name="Zhao H."/>
            <person name="Xu D."/>
            <person name="Zhang Y."/>
        </authorList>
    </citation>
    <scope>NUCLEOTIDE SEQUENCE [LARGE SCALE GENOMIC DNA]</scope>
    <source>
        <strain evidence="2">cv. Niubang</strain>
    </source>
</reference>
<accession>A0ACB9ACP9</accession>
<evidence type="ECO:0000313" key="1">
    <source>
        <dbReference type="EMBL" id="KAI3707735.1"/>
    </source>
</evidence>
<reference evidence="2" key="1">
    <citation type="journal article" date="2022" name="Mol. Ecol. Resour.">
        <title>The genomes of chicory, endive, great burdock and yacon provide insights into Asteraceae palaeo-polyploidization history and plant inulin production.</title>
        <authorList>
            <person name="Fan W."/>
            <person name="Wang S."/>
            <person name="Wang H."/>
            <person name="Wang A."/>
            <person name="Jiang F."/>
            <person name="Liu H."/>
            <person name="Zhao H."/>
            <person name="Xu D."/>
            <person name="Zhang Y."/>
        </authorList>
    </citation>
    <scope>NUCLEOTIDE SEQUENCE [LARGE SCALE GENOMIC DNA]</scope>
    <source>
        <strain evidence="2">cv. Niubang</strain>
    </source>
</reference>
<dbReference type="Proteomes" id="UP001055879">
    <property type="component" value="Linkage Group LG08"/>
</dbReference>
<sequence>MKVPRMPDCRATSALRKFEVVIGLVLYAAGNSLYDQLPCYSKPTGLRKFFCAHCDGETLADANSKLGNVIKDKLESIDRTHNWSRCPRSSSNELGFIT</sequence>
<protein>
    <submittedName>
        <fullName evidence="1">Uncharacterized protein</fullName>
    </submittedName>
</protein>
<gene>
    <name evidence="1" type="ORF">L6452_26364</name>
</gene>
<keyword evidence="2" id="KW-1185">Reference proteome</keyword>
<name>A0ACB9ACP9_ARCLA</name>
<dbReference type="EMBL" id="CM042054">
    <property type="protein sequence ID" value="KAI3707735.1"/>
    <property type="molecule type" value="Genomic_DNA"/>
</dbReference>